<proteinExistence type="inferred from homology"/>
<evidence type="ECO:0000256" key="1">
    <source>
        <dbReference type="ARBA" id="ARBA00004123"/>
    </source>
</evidence>
<dbReference type="InterPro" id="IPR001471">
    <property type="entry name" value="AP2/ERF_dom"/>
</dbReference>
<gene>
    <name evidence="9" type="ordered locus">MTR_1g079630</name>
</gene>
<sequence length="148" mass="16676">MMKKESKKLRSRRKGGPENALCNYKGVRQRTWGKWVAEIREPKPLAYDNASKRLYGESARLNLAPSQSSTTTSIGIDPTQSTAPKCIEENSNNNNNNKGVLVETNLDLELQSLPWNTSDFVMDDFMELNDTLLAQGLKDWDPSSLLEI</sequence>
<feature type="region of interest" description="Disordered" evidence="7">
    <location>
        <begin position="1"/>
        <end position="21"/>
    </location>
</feature>
<dbReference type="InterPro" id="IPR016177">
    <property type="entry name" value="DNA-bd_dom_sf"/>
</dbReference>
<dbReference type="PaxDb" id="3880-AES61166"/>
<evidence type="ECO:0000256" key="7">
    <source>
        <dbReference type="SAM" id="MobiDB-lite"/>
    </source>
</evidence>
<dbReference type="EnsemblPlants" id="AES61166">
    <property type="protein sequence ID" value="AES61166"/>
    <property type="gene ID" value="MTR_1g079630"/>
</dbReference>
<feature type="compositionally biased region" description="Polar residues" evidence="7">
    <location>
        <begin position="66"/>
        <end position="83"/>
    </location>
</feature>
<evidence type="ECO:0000256" key="6">
    <source>
        <dbReference type="ARBA" id="ARBA00024343"/>
    </source>
</evidence>
<reference evidence="9 11" key="1">
    <citation type="journal article" date="2011" name="Nature">
        <title>The Medicago genome provides insight into the evolution of rhizobial symbioses.</title>
        <authorList>
            <person name="Young N.D."/>
            <person name="Debelle F."/>
            <person name="Oldroyd G.E."/>
            <person name="Geurts R."/>
            <person name="Cannon S.B."/>
            <person name="Udvardi M.K."/>
            <person name="Benedito V.A."/>
            <person name="Mayer K.F."/>
            <person name="Gouzy J."/>
            <person name="Schoof H."/>
            <person name="Van de Peer Y."/>
            <person name="Proost S."/>
            <person name="Cook D.R."/>
            <person name="Meyers B.C."/>
            <person name="Spannagl M."/>
            <person name="Cheung F."/>
            <person name="De Mita S."/>
            <person name="Krishnakumar V."/>
            <person name="Gundlach H."/>
            <person name="Zhou S."/>
            <person name="Mudge J."/>
            <person name="Bharti A.K."/>
            <person name="Murray J.D."/>
            <person name="Naoumkina M.A."/>
            <person name="Rosen B."/>
            <person name="Silverstein K.A."/>
            <person name="Tang H."/>
            <person name="Rombauts S."/>
            <person name="Zhao P.X."/>
            <person name="Zhou P."/>
            <person name="Barbe V."/>
            <person name="Bardou P."/>
            <person name="Bechner M."/>
            <person name="Bellec A."/>
            <person name="Berger A."/>
            <person name="Berges H."/>
            <person name="Bidwell S."/>
            <person name="Bisseling T."/>
            <person name="Choisne N."/>
            <person name="Couloux A."/>
            <person name="Denny R."/>
            <person name="Deshpande S."/>
            <person name="Dai X."/>
            <person name="Doyle J.J."/>
            <person name="Dudez A.M."/>
            <person name="Farmer A.D."/>
            <person name="Fouteau S."/>
            <person name="Franken C."/>
            <person name="Gibelin C."/>
            <person name="Gish J."/>
            <person name="Goldstein S."/>
            <person name="Gonzalez A.J."/>
            <person name="Green P.J."/>
            <person name="Hallab A."/>
            <person name="Hartog M."/>
            <person name="Hua A."/>
            <person name="Humphray S.J."/>
            <person name="Jeong D.H."/>
            <person name="Jing Y."/>
            <person name="Jocker A."/>
            <person name="Kenton S.M."/>
            <person name="Kim D.J."/>
            <person name="Klee K."/>
            <person name="Lai H."/>
            <person name="Lang C."/>
            <person name="Lin S."/>
            <person name="Macmil S.L."/>
            <person name="Magdelenat G."/>
            <person name="Matthews L."/>
            <person name="McCorrison J."/>
            <person name="Monaghan E.L."/>
            <person name="Mun J.H."/>
            <person name="Najar F.Z."/>
            <person name="Nicholson C."/>
            <person name="Noirot C."/>
            <person name="O'Bleness M."/>
            <person name="Paule C.R."/>
            <person name="Poulain J."/>
            <person name="Prion F."/>
            <person name="Qin B."/>
            <person name="Qu C."/>
            <person name="Retzel E.F."/>
            <person name="Riddle C."/>
            <person name="Sallet E."/>
            <person name="Samain S."/>
            <person name="Samson N."/>
            <person name="Sanders I."/>
            <person name="Saurat O."/>
            <person name="Scarpelli C."/>
            <person name="Schiex T."/>
            <person name="Segurens B."/>
            <person name="Severin A.J."/>
            <person name="Sherrier D.J."/>
            <person name="Shi R."/>
            <person name="Sims S."/>
            <person name="Singer S.R."/>
            <person name="Sinharoy S."/>
            <person name="Sterck L."/>
            <person name="Viollet A."/>
            <person name="Wang B.B."/>
            <person name="Wang K."/>
            <person name="Wang M."/>
            <person name="Wang X."/>
            <person name="Warfsmann J."/>
            <person name="Weissenbach J."/>
            <person name="White D.D."/>
            <person name="White J.D."/>
            <person name="Wiley G.B."/>
            <person name="Wincker P."/>
            <person name="Xing Y."/>
            <person name="Yang L."/>
            <person name="Yao Z."/>
            <person name="Ying F."/>
            <person name="Zhai J."/>
            <person name="Zhou L."/>
            <person name="Zuber A."/>
            <person name="Denarie J."/>
            <person name="Dixon R.A."/>
            <person name="May G.D."/>
            <person name="Schwartz D.C."/>
            <person name="Rogers J."/>
            <person name="Quetier F."/>
            <person name="Town C.D."/>
            <person name="Roe B.A."/>
        </authorList>
    </citation>
    <scope>NUCLEOTIDE SEQUENCE [LARGE SCALE GENOMIC DNA]</scope>
    <source>
        <strain evidence="9">A17</strain>
        <strain evidence="10 11">cv. Jemalong A17</strain>
    </source>
</reference>
<comment type="similarity">
    <text evidence="6">Belongs to the AP2/ERF transcription factor family. ERF subfamily.</text>
</comment>
<dbReference type="GO" id="GO:0045893">
    <property type="term" value="P:positive regulation of DNA-templated transcription"/>
    <property type="evidence" value="ECO:0000318"/>
    <property type="project" value="GO_Central"/>
</dbReference>
<dbReference type="EMBL" id="CM001217">
    <property type="protein sequence ID" value="AES61166.1"/>
    <property type="molecule type" value="Genomic_DNA"/>
</dbReference>
<dbReference type="CDD" id="cd00018">
    <property type="entry name" value="AP2"/>
    <property type="match status" value="1"/>
</dbReference>
<dbReference type="Proteomes" id="UP000002051">
    <property type="component" value="Unassembled WGS sequence"/>
</dbReference>
<dbReference type="PANTHER" id="PTHR31241">
    <property type="entry name" value="DEHYDRATION-RESPONSIVE ELEMENT-BINDING PROTEIN 2C"/>
    <property type="match status" value="1"/>
</dbReference>
<keyword evidence="11" id="KW-1185">Reference proteome</keyword>
<dbReference type="SMART" id="SM00380">
    <property type="entry name" value="AP2"/>
    <property type="match status" value="1"/>
</dbReference>
<evidence type="ECO:0000256" key="5">
    <source>
        <dbReference type="ARBA" id="ARBA00023242"/>
    </source>
</evidence>
<keyword evidence="5" id="KW-0539">Nucleus</keyword>
<name>G7I659_MEDTR</name>
<keyword evidence="4" id="KW-0804">Transcription</keyword>
<organism evidence="9 11">
    <name type="scientific">Medicago truncatula</name>
    <name type="common">Barrel medic</name>
    <name type="synonym">Medicago tribuloides</name>
    <dbReference type="NCBI Taxonomy" id="3880"/>
    <lineage>
        <taxon>Eukaryota</taxon>
        <taxon>Viridiplantae</taxon>
        <taxon>Streptophyta</taxon>
        <taxon>Embryophyta</taxon>
        <taxon>Tracheophyta</taxon>
        <taxon>Spermatophyta</taxon>
        <taxon>Magnoliopsida</taxon>
        <taxon>eudicotyledons</taxon>
        <taxon>Gunneridae</taxon>
        <taxon>Pentapetalae</taxon>
        <taxon>rosids</taxon>
        <taxon>fabids</taxon>
        <taxon>Fabales</taxon>
        <taxon>Fabaceae</taxon>
        <taxon>Papilionoideae</taxon>
        <taxon>50 kb inversion clade</taxon>
        <taxon>NPAAA clade</taxon>
        <taxon>Hologalegina</taxon>
        <taxon>IRL clade</taxon>
        <taxon>Trifolieae</taxon>
        <taxon>Medicago</taxon>
    </lineage>
</organism>
<dbReference type="PANTHER" id="PTHR31241:SF2">
    <property type="entry name" value="DEHYDRATION-RESPONSIVE ELEMENT-BINDING PROTEIN 2F"/>
    <property type="match status" value="1"/>
</dbReference>
<feature type="region of interest" description="Disordered" evidence="7">
    <location>
        <begin position="66"/>
        <end position="94"/>
    </location>
</feature>
<feature type="domain" description="AP2/ERF" evidence="8">
    <location>
        <begin position="23"/>
        <end position="107"/>
    </location>
</feature>
<keyword evidence="2" id="KW-0805">Transcription regulation</keyword>
<dbReference type="GO" id="GO:0000976">
    <property type="term" value="F:transcription cis-regulatory region binding"/>
    <property type="evidence" value="ECO:0000318"/>
    <property type="project" value="GO_Central"/>
</dbReference>
<evidence type="ECO:0000313" key="10">
    <source>
        <dbReference type="EnsemblPlants" id="AES61166"/>
    </source>
</evidence>
<evidence type="ECO:0000313" key="11">
    <source>
        <dbReference type="Proteomes" id="UP000002051"/>
    </source>
</evidence>
<dbReference type="STRING" id="3880.G7I659"/>
<dbReference type="InterPro" id="IPR036955">
    <property type="entry name" value="AP2/ERF_dom_sf"/>
</dbReference>
<evidence type="ECO:0000259" key="8">
    <source>
        <dbReference type="PROSITE" id="PS51032"/>
    </source>
</evidence>
<evidence type="ECO:0000256" key="4">
    <source>
        <dbReference type="ARBA" id="ARBA00023163"/>
    </source>
</evidence>
<dbReference type="PROSITE" id="PS51032">
    <property type="entry name" value="AP2_ERF"/>
    <property type="match status" value="1"/>
</dbReference>
<accession>G7I659</accession>
<dbReference type="HOGENOM" id="CLU_1761463_0_0_1"/>
<evidence type="ECO:0000256" key="3">
    <source>
        <dbReference type="ARBA" id="ARBA00023125"/>
    </source>
</evidence>
<dbReference type="GO" id="GO:0005634">
    <property type="term" value="C:nucleus"/>
    <property type="evidence" value="ECO:0000318"/>
    <property type="project" value="GO_Central"/>
</dbReference>
<feature type="compositionally biased region" description="Basic residues" evidence="7">
    <location>
        <begin position="1"/>
        <end position="14"/>
    </location>
</feature>
<dbReference type="Gene3D" id="3.30.730.10">
    <property type="entry name" value="AP2/ERF domain"/>
    <property type="match status" value="1"/>
</dbReference>
<dbReference type="GO" id="GO:0003700">
    <property type="term" value="F:DNA-binding transcription factor activity"/>
    <property type="evidence" value="ECO:0000318"/>
    <property type="project" value="GO_Central"/>
</dbReference>
<evidence type="ECO:0000313" key="9">
    <source>
        <dbReference type="EMBL" id="AES61166.1"/>
    </source>
</evidence>
<reference evidence="9 11" key="2">
    <citation type="journal article" date="2014" name="BMC Genomics">
        <title>An improved genome release (version Mt4.0) for the model legume Medicago truncatula.</title>
        <authorList>
            <person name="Tang H."/>
            <person name="Krishnakumar V."/>
            <person name="Bidwell S."/>
            <person name="Rosen B."/>
            <person name="Chan A."/>
            <person name="Zhou S."/>
            <person name="Gentzbittel L."/>
            <person name="Childs K.L."/>
            <person name="Yandell M."/>
            <person name="Gundlach H."/>
            <person name="Mayer K.F."/>
            <person name="Schwartz D.C."/>
            <person name="Town C.D."/>
        </authorList>
    </citation>
    <scope>GENOME REANNOTATION</scope>
    <source>
        <strain evidence="10 11">cv. Jemalong A17</strain>
    </source>
</reference>
<protein>
    <submittedName>
        <fullName evidence="9">AP2 domain class transcription factor</fullName>
    </submittedName>
</protein>
<dbReference type="GO" id="GO:0006950">
    <property type="term" value="P:response to stress"/>
    <property type="evidence" value="ECO:0000318"/>
    <property type="project" value="GO_Central"/>
</dbReference>
<dbReference type="AlphaFoldDB" id="G7I659"/>
<dbReference type="SUPFAM" id="SSF54171">
    <property type="entry name" value="DNA-binding domain"/>
    <property type="match status" value="1"/>
</dbReference>
<evidence type="ECO:0000256" key="2">
    <source>
        <dbReference type="ARBA" id="ARBA00023015"/>
    </source>
</evidence>
<comment type="subcellular location">
    <subcellularLocation>
        <location evidence="1">Nucleus</location>
    </subcellularLocation>
</comment>
<keyword evidence="3" id="KW-0238">DNA-binding</keyword>
<reference evidence="10" key="3">
    <citation type="submission" date="2015-04" db="UniProtKB">
        <authorList>
            <consortium name="EnsemblPlants"/>
        </authorList>
    </citation>
    <scope>IDENTIFICATION</scope>
    <source>
        <strain evidence="10">cv. Jemalong A17</strain>
    </source>
</reference>